<dbReference type="Gene3D" id="3.30.450.90">
    <property type="match status" value="1"/>
</dbReference>
<keyword evidence="6" id="KW-1185">Reference proteome</keyword>
<sequence length="590" mass="63815">MLSSLRRFGFAASAPVLQTPVARFAATQAVVIAGSDDLNLLDPAIFRSLSIEFEVEALAGRLCPVQLTDQSVAIFALAEHVGGDQADELARRVLERGYTLAAPQRYVLAAPLLLAVARNQVRLQSRYASRSMASHPARTALAGAFQDMVEWGVRHGASDLHLNIRFNDAESEVRYTLAGRYVAPERFRRMPTRTLFDMLSVAWMDIQGGNGAVFDPMAEQQGKLSKQVDGRPIVLRWASLAADQGPSVCLRLLERDAAAGGQGLAELGYMPEQISAIERAMLSEGGAIVFAGTVGSGKSTTLASLMAGLPDHRKIITIEDPVEFLIPRAIQNTVVRDLDATAHEAYATKLRTLKRSAMTDVLLGEIRDRESGLAFMDLAGSGVNVYTTTHAPSAALVGARLASDFIGVSRDFLATPGVLKLLVYQVLLPRLCAHCCVPAVRLLDGGVGVDGRYREAGVWRQWFGRLRRLYDCDIELLRIRNPRGCAACGGSQVRDLDGLAGRTVAAEYIEPALSPGFLDGLRRGDPMGRGDLPGSHGIEEGSGATAMECAVRKALRGEIDPRDIEPRFQSFETCERRLRLAGEPGLRVVA</sequence>
<keyword evidence="2" id="KW-0547">Nucleotide-binding</keyword>
<comment type="caution">
    <text evidence="5">The sequence shown here is derived from an EMBL/GenBank/DDBJ whole genome shotgun (WGS) entry which is preliminary data.</text>
</comment>
<dbReference type="RefSeq" id="WP_132583444.1">
    <property type="nucleotide sequence ID" value="NZ_SMAJ01000010.1"/>
</dbReference>
<dbReference type="OrthoDB" id="5790493at2"/>
<dbReference type="SUPFAM" id="SSF52540">
    <property type="entry name" value="P-loop containing nucleoside triphosphate hydrolases"/>
    <property type="match status" value="1"/>
</dbReference>
<reference evidence="5 6" key="1">
    <citation type="submission" date="2019-03" db="EMBL/GenBank/DDBJ databases">
        <title>Genomic Encyclopedia of Type Strains, Phase IV (KMG-IV): sequencing the most valuable type-strain genomes for metagenomic binning, comparative biology and taxonomic classification.</title>
        <authorList>
            <person name="Goeker M."/>
        </authorList>
    </citation>
    <scope>NUCLEOTIDE SEQUENCE [LARGE SCALE GENOMIC DNA]</scope>
    <source>
        <strain evidence="5 6">DSM 24591</strain>
    </source>
</reference>
<evidence type="ECO:0000259" key="4">
    <source>
        <dbReference type="Pfam" id="PF00437"/>
    </source>
</evidence>
<dbReference type="PANTHER" id="PTHR30258">
    <property type="entry name" value="TYPE II SECRETION SYSTEM PROTEIN GSPE-RELATED"/>
    <property type="match status" value="1"/>
</dbReference>
<name>A0A4R3LXI0_9BURK</name>
<dbReference type="EMBL" id="SMAJ01000010">
    <property type="protein sequence ID" value="TCT05354.1"/>
    <property type="molecule type" value="Genomic_DNA"/>
</dbReference>
<protein>
    <submittedName>
        <fullName evidence="5">Type II/IV secretion system protein</fullName>
    </submittedName>
</protein>
<dbReference type="AlphaFoldDB" id="A0A4R3LXI0"/>
<comment type="similarity">
    <text evidence="1">Belongs to the GSP E family.</text>
</comment>
<gene>
    <name evidence="5" type="ORF">EDC26_11094</name>
</gene>
<evidence type="ECO:0000256" key="3">
    <source>
        <dbReference type="ARBA" id="ARBA00022840"/>
    </source>
</evidence>
<accession>A0A4R3LXI0</accession>
<dbReference type="GO" id="GO:0005524">
    <property type="term" value="F:ATP binding"/>
    <property type="evidence" value="ECO:0007669"/>
    <property type="project" value="UniProtKB-KW"/>
</dbReference>
<proteinExistence type="inferred from homology"/>
<evidence type="ECO:0000256" key="2">
    <source>
        <dbReference type="ARBA" id="ARBA00022741"/>
    </source>
</evidence>
<dbReference type="InterPro" id="IPR027417">
    <property type="entry name" value="P-loop_NTPase"/>
</dbReference>
<evidence type="ECO:0000256" key="1">
    <source>
        <dbReference type="ARBA" id="ARBA00006611"/>
    </source>
</evidence>
<dbReference type="PANTHER" id="PTHR30258:SF3">
    <property type="entry name" value="SLL1921 PROTEIN"/>
    <property type="match status" value="1"/>
</dbReference>
<dbReference type="GO" id="GO:0005886">
    <property type="term" value="C:plasma membrane"/>
    <property type="evidence" value="ECO:0007669"/>
    <property type="project" value="TreeGrafter"/>
</dbReference>
<dbReference type="Gene3D" id="3.40.50.300">
    <property type="entry name" value="P-loop containing nucleotide triphosphate hydrolases"/>
    <property type="match status" value="1"/>
</dbReference>
<organism evidence="5 6">
    <name type="scientific">Paralcaligenes ureilyticus</name>
    <dbReference type="NCBI Taxonomy" id="627131"/>
    <lineage>
        <taxon>Bacteria</taxon>
        <taxon>Pseudomonadati</taxon>
        <taxon>Pseudomonadota</taxon>
        <taxon>Betaproteobacteria</taxon>
        <taxon>Burkholderiales</taxon>
        <taxon>Alcaligenaceae</taxon>
        <taxon>Paralcaligenes</taxon>
    </lineage>
</organism>
<evidence type="ECO:0000313" key="6">
    <source>
        <dbReference type="Proteomes" id="UP000295525"/>
    </source>
</evidence>
<evidence type="ECO:0000313" key="5">
    <source>
        <dbReference type="EMBL" id="TCT05354.1"/>
    </source>
</evidence>
<keyword evidence="3" id="KW-0067">ATP-binding</keyword>
<dbReference type="Proteomes" id="UP000295525">
    <property type="component" value="Unassembled WGS sequence"/>
</dbReference>
<dbReference type="GO" id="GO:0016887">
    <property type="term" value="F:ATP hydrolysis activity"/>
    <property type="evidence" value="ECO:0007669"/>
    <property type="project" value="TreeGrafter"/>
</dbReference>
<dbReference type="InterPro" id="IPR001482">
    <property type="entry name" value="T2SS/T4SS_dom"/>
</dbReference>
<dbReference type="Pfam" id="PF00437">
    <property type="entry name" value="T2SSE"/>
    <property type="match status" value="1"/>
</dbReference>
<feature type="domain" description="Bacterial type II secretion system protein E" evidence="4">
    <location>
        <begin position="148"/>
        <end position="493"/>
    </location>
</feature>